<keyword evidence="3" id="KW-1185">Reference proteome</keyword>
<name>A0A8J4AY96_9CHLO</name>
<feature type="non-terminal residue" evidence="2">
    <location>
        <position position="1"/>
    </location>
</feature>
<feature type="compositionally biased region" description="Basic and acidic residues" evidence="1">
    <location>
        <begin position="54"/>
        <end position="76"/>
    </location>
</feature>
<accession>A0A8J4AY96</accession>
<proteinExistence type="predicted"/>
<sequence>QEAVAAACRCSALPQRPSTVPRPPGTPPSQSDSPPGLAAQVAAEEGQTRAQGGRTKEPVRGGQEMDMRGGRLRTRDDVRTAASDVFMIGCLLPREARPRQQEWYFNPMRTSVP</sequence>
<reference evidence="2" key="1">
    <citation type="journal article" date="2021" name="Proc. Natl. Acad. Sci. U.S.A.">
        <title>Three genomes in the algal genus Volvox reveal the fate of a haploid sex-determining region after a transition to homothallism.</title>
        <authorList>
            <person name="Yamamoto K."/>
            <person name="Hamaji T."/>
            <person name="Kawai-Toyooka H."/>
            <person name="Matsuzaki R."/>
            <person name="Takahashi F."/>
            <person name="Nishimura Y."/>
            <person name="Kawachi M."/>
            <person name="Noguchi H."/>
            <person name="Minakuchi Y."/>
            <person name="Umen J.G."/>
            <person name="Toyoda A."/>
            <person name="Nozaki H."/>
        </authorList>
    </citation>
    <scope>NUCLEOTIDE SEQUENCE</scope>
    <source>
        <strain evidence="2">NIES-3780</strain>
    </source>
</reference>
<gene>
    <name evidence="2" type="ORF">Vafri_6120</name>
</gene>
<comment type="caution">
    <text evidence="2">The sequence shown here is derived from an EMBL/GenBank/DDBJ whole genome shotgun (WGS) entry which is preliminary data.</text>
</comment>
<dbReference type="AlphaFoldDB" id="A0A8J4AY96"/>
<dbReference type="Proteomes" id="UP000747399">
    <property type="component" value="Unassembled WGS sequence"/>
</dbReference>
<dbReference type="EMBL" id="BNCO01000008">
    <property type="protein sequence ID" value="GIL49997.1"/>
    <property type="molecule type" value="Genomic_DNA"/>
</dbReference>
<organism evidence="2 3">
    <name type="scientific">Volvox africanus</name>
    <dbReference type="NCBI Taxonomy" id="51714"/>
    <lineage>
        <taxon>Eukaryota</taxon>
        <taxon>Viridiplantae</taxon>
        <taxon>Chlorophyta</taxon>
        <taxon>core chlorophytes</taxon>
        <taxon>Chlorophyceae</taxon>
        <taxon>CS clade</taxon>
        <taxon>Chlamydomonadales</taxon>
        <taxon>Volvocaceae</taxon>
        <taxon>Volvox</taxon>
    </lineage>
</organism>
<protein>
    <submittedName>
        <fullName evidence="2">Uncharacterized protein</fullName>
    </submittedName>
</protein>
<evidence type="ECO:0000313" key="2">
    <source>
        <dbReference type="EMBL" id="GIL49997.1"/>
    </source>
</evidence>
<evidence type="ECO:0000256" key="1">
    <source>
        <dbReference type="SAM" id="MobiDB-lite"/>
    </source>
</evidence>
<feature type="region of interest" description="Disordered" evidence="1">
    <location>
        <begin position="1"/>
        <end position="76"/>
    </location>
</feature>
<evidence type="ECO:0000313" key="3">
    <source>
        <dbReference type="Proteomes" id="UP000747399"/>
    </source>
</evidence>